<evidence type="ECO:0000313" key="7">
    <source>
        <dbReference type="EMBL" id="KAK4765140.1"/>
    </source>
</evidence>
<feature type="zinc finger region" description="C3H1-type" evidence="4">
    <location>
        <begin position="171"/>
        <end position="198"/>
    </location>
</feature>
<keyword evidence="8" id="KW-1185">Reference proteome</keyword>
<dbReference type="InterPro" id="IPR041367">
    <property type="entry name" value="Znf-CCCH_4"/>
</dbReference>
<gene>
    <name evidence="7" type="ORF">SAY86_026230</name>
</gene>
<feature type="zinc finger region" description="C3H1-type" evidence="4">
    <location>
        <begin position="107"/>
        <end position="129"/>
    </location>
</feature>
<feature type="compositionally biased region" description="Basic residues" evidence="5">
    <location>
        <begin position="70"/>
        <end position="86"/>
    </location>
</feature>
<dbReference type="PANTHER" id="PTHR36886:SF8">
    <property type="entry name" value="ZINC FINGER CCCH DOMAIN-CONTAINING PROTEIN 38"/>
    <property type="match status" value="1"/>
</dbReference>
<dbReference type="SUPFAM" id="SSF90229">
    <property type="entry name" value="CCCH zinc finger"/>
    <property type="match status" value="1"/>
</dbReference>
<dbReference type="GO" id="GO:0008270">
    <property type="term" value="F:zinc ion binding"/>
    <property type="evidence" value="ECO:0007669"/>
    <property type="project" value="UniProtKB-KW"/>
</dbReference>
<dbReference type="Pfam" id="PF18044">
    <property type="entry name" value="zf-CCCH_4"/>
    <property type="match status" value="1"/>
</dbReference>
<evidence type="ECO:0000256" key="2">
    <source>
        <dbReference type="ARBA" id="ARBA00022771"/>
    </source>
</evidence>
<evidence type="ECO:0000256" key="3">
    <source>
        <dbReference type="ARBA" id="ARBA00022833"/>
    </source>
</evidence>
<dbReference type="Gene3D" id="4.10.1000.10">
    <property type="entry name" value="Zinc finger, CCCH-type"/>
    <property type="match status" value="1"/>
</dbReference>
<name>A0AAN7QHH1_TRANT</name>
<feature type="region of interest" description="Disordered" evidence="5">
    <location>
        <begin position="549"/>
        <end position="577"/>
    </location>
</feature>
<accession>A0AAN7QHH1</accession>
<keyword evidence="3 4" id="KW-0862">Zinc</keyword>
<dbReference type="PANTHER" id="PTHR36886">
    <property type="entry name" value="PROTEIN FRIGIDA-ESSENTIAL 1"/>
    <property type="match status" value="1"/>
</dbReference>
<evidence type="ECO:0000256" key="5">
    <source>
        <dbReference type="SAM" id="MobiDB-lite"/>
    </source>
</evidence>
<evidence type="ECO:0000256" key="1">
    <source>
        <dbReference type="ARBA" id="ARBA00022723"/>
    </source>
</evidence>
<protein>
    <recommendedName>
        <fullName evidence="6">C3H1-type domain-containing protein</fullName>
    </recommendedName>
</protein>
<dbReference type="InterPro" id="IPR036855">
    <property type="entry name" value="Znf_CCCH_sf"/>
</dbReference>
<dbReference type="InterPro" id="IPR052650">
    <property type="entry name" value="Zinc_finger_CCCH"/>
</dbReference>
<evidence type="ECO:0000259" key="6">
    <source>
        <dbReference type="PROSITE" id="PS50103"/>
    </source>
</evidence>
<dbReference type="SMART" id="SM00356">
    <property type="entry name" value="ZnF_C3H1"/>
    <property type="match status" value="2"/>
</dbReference>
<dbReference type="Gene3D" id="2.30.30.1190">
    <property type="match status" value="1"/>
</dbReference>
<reference evidence="7 8" key="1">
    <citation type="journal article" date="2023" name="Hortic Res">
        <title>Pangenome of water caltrop reveals structural variations and asymmetric subgenome divergence after allopolyploidization.</title>
        <authorList>
            <person name="Zhang X."/>
            <person name="Chen Y."/>
            <person name="Wang L."/>
            <person name="Yuan Y."/>
            <person name="Fang M."/>
            <person name="Shi L."/>
            <person name="Lu R."/>
            <person name="Comes H.P."/>
            <person name="Ma Y."/>
            <person name="Chen Y."/>
            <person name="Huang G."/>
            <person name="Zhou Y."/>
            <person name="Zheng Z."/>
            <person name="Qiu Y."/>
        </authorList>
    </citation>
    <scope>NUCLEOTIDE SEQUENCE [LARGE SCALE GENOMIC DNA]</scope>
    <source>
        <strain evidence="7">F231</strain>
    </source>
</reference>
<dbReference type="PROSITE" id="PS50103">
    <property type="entry name" value="ZF_C3H1"/>
    <property type="match status" value="2"/>
</dbReference>
<dbReference type="AlphaFoldDB" id="A0AAN7QHH1"/>
<evidence type="ECO:0000313" key="8">
    <source>
        <dbReference type="Proteomes" id="UP001346149"/>
    </source>
</evidence>
<proteinExistence type="predicted"/>
<feature type="region of interest" description="Disordered" evidence="5">
    <location>
        <begin position="149"/>
        <end position="168"/>
    </location>
</feature>
<feature type="domain" description="C3H1-type" evidence="6">
    <location>
        <begin position="107"/>
        <end position="129"/>
    </location>
</feature>
<organism evidence="7 8">
    <name type="scientific">Trapa natans</name>
    <name type="common">Water chestnut</name>
    <dbReference type="NCBI Taxonomy" id="22666"/>
    <lineage>
        <taxon>Eukaryota</taxon>
        <taxon>Viridiplantae</taxon>
        <taxon>Streptophyta</taxon>
        <taxon>Embryophyta</taxon>
        <taxon>Tracheophyta</taxon>
        <taxon>Spermatophyta</taxon>
        <taxon>Magnoliopsida</taxon>
        <taxon>eudicotyledons</taxon>
        <taxon>Gunneridae</taxon>
        <taxon>Pentapetalae</taxon>
        <taxon>rosids</taxon>
        <taxon>malvids</taxon>
        <taxon>Myrtales</taxon>
        <taxon>Lythraceae</taxon>
        <taxon>Trapa</taxon>
    </lineage>
</organism>
<comment type="caution">
    <text evidence="7">The sequence shown here is derived from an EMBL/GenBank/DDBJ whole genome shotgun (WGS) entry which is preliminary data.</text>
</comment>
<feature type="region of interest" description="Disordered" evidence="5">
    <location>
        <begin position="1"/>
        <end position="98"/>
    </location>
</feature>
<feature type="compositionally biased region" description="Basic and acidic residues" evidence="5">
    <location>
        <begin position="1"/>
        <end position="26"/>
    </location>
</feature>
<dbReference type="EMBL" id="JAXQNO010000023">
    <property type="protein sequence ID" value="KAK4765140.1"/>
    <property type="molecule type" value="Genomic_DNA"/>
</dbReference>
<sequence>MGDRSIRRSSKWDHKEHSHLSPELKHSRGLKKLAAWDGDGNGGDNARMSPGPSYRRRQNQGHSPQDKWNRPMRNRSKSRSRSRSRSPSRGFRQKSNYDRNKGTWQAVCRDFNSGRCRRGNDCPLVHQGNKNFDNIRECRDRKGGMLNYPSVHDATEYPSKSNDGHEREWNRSNDTLCKFFAAGNCRSGKNCRFSHGKTGKSPEANKYREDHKRMDLGPIPDAGKFEENNGRRDAVDQRVNDRFLDGQRESQFENERQAWNNLTTGDSSIICLETRSAEKALDDAAGISPVWNYSQKTSNHIEDKHHQSDCASPTLMPLPSTEEQDNTRNSLGHMNLSPLVNEDAQFPGIPQSSLSSSNVLHREELAQNLSDVALPNLNAIGLANVVTSIDPQRGFASNQQNVSMFQEGKPPENPKATQITAIPPNTHNVIGEQLIQLTNISASINQLLEAGKQLPQLYVTITGKQPPSEGAVDHDKQLATNVYIALQGQHDHSPDSSEQKKSNDAKILKRAADMQLADASNTGSPDQIGLCGSCGRKDDEYLETADGIKEDMLKDGRNHEQTEKENDGRVKDEDGKKNKEAKSVRSFKFSLAEFVKELLKPTWKDGLVGKDAYKTIVKKVVNKVTDSMQGANIPQSQEKIDQYLSVSKPKLTKLVQHVKKLVIFISCLEQLLATSSGLSGQIAIFFVGNQKTVVNSLQFCHCDMDHLCRMLVLFQWIEALIMEMCKKSRDHEILFLGVCDCIYLLQDEFMELLFSLLDTVF</sequence>
<dbReference type="Pfam" id="PF14608">
    <property type="entry name" value="zf-CCCH_2"/>
    <property type="match status" value="1"/>
</dbReference>
<dbReference type="Proteomes" id="UP001346149">
    <property type="component" value="Unassembled WGS sequence"/>
</dbReference>
<evidence type="ECO:0000256" key="4">
    <source>
        <dbReference type="PROSITE-ProRule" id="PRU00723"/>
    </source>
</evidence>
<feature type="domain" description="C3H1-type" evidence="6">
    <location>
        <begin position="171"/>
        <end position="198"/>
    </location>
</feature>
<keyword evidence="1 4" id="KW-0479">Metal-binding</keyword>
<keyword evidence="2 4" id="KW-0863">Zinc-finger</keyword>
<dbReference type="InterPro" id="IPR000571">
    <property type="entry name" value="Znf_CCCH"/>
</dbReference>